<feature type="compositionally biased region" description="Basic and acidic residues" evidence="1">
    <location>
        <begin position="53"/>
        <end position="62"/>
    </location>
</feature>
<proteinExistence type="predicted"/>
<accession>A0A6N2L018</accession>
<evidence type="ECO:0000256" key="1">
    <source>
        <dbReference type="SAM" id="MobiDB-lite"/>
    </source>
</evidence>
<protein>
    <submittedName>
        <fullName evidence="2">Uncharacterized protein</fullName>
    </submittedName>
</protein>
<name>A0A6N2L018_SALVM</name>
<dbReference type="EMBL" id="CAADRP010000902">
    <property type="protein sequence ID" value="VFU33551.1"/>
    <property type="molecule type" value="Genomic_DNA"/>
</dbReference>
<dbReference type="AlphaFoldDB" id="A0A6N2L018"/>
<reference evidence="2" key="1">
    <citation type="submission" date="2019-03" db="EMBL/GenBank/DDBJ databases">
        <authorList>
            <person name="Mank J."/>
            <person name="Almeida P."/>
        </authorList>
    </citation>
    <scope>NUCLEOTIDE SEQUENCE</scope>
    <source>
        <strain evidence="2">78183</strain>
    </source>
</reference>
<sequence length="96" mass="11140">MESARLNFTNTCLKVKKVYQDKKRYMNEIVGRTDLHMFNSLHLGHSSSDINPSEDRKITEKKKNCRSRHHCSQGPFKLPPPANSLASKKLNEQENR</sequence>
<feature type="region of interest" description="Disordered" evidence="1">
    <location>
        <begin position="44"/>
        <end position="96"/>
    </location>
</feature>
<evidence type="ECO:0000313" key="2">
    <source>
        <dbReference type="EMBL" id="VFU33551.1"/>
    </source>
</evidence>
<organism evidence="2">
    <name type="scientific">Salix viminalis</name>
    <name type="common">Common osier</name>
    <name type="synonym">Basket willow</name>
    <dbReference type="NCBI Taxonomy" id="40686"/>
    <lineage>
        <taxon>Eukaryota</taxon>
        <taxon>Viridiplantae</taxon>
        <taxon>Streptophyta</taxon>
        <taxon>Embryophyta</taxon>
        <taxon>Tracheophyta</taxon>
        <taxon>Spermatophyta</taxon>
        <taxon>Magnoliopsida</taxon>
        <taxon>eudicotyledons</taxon>
        <taxon>Gunneridae</taxon>
        <taxon>Pentapetalae</taxon>
        <taxon>rosids</taxon>
        <taxon>fabids</taxon>
        <taxon>Malpighiales</taxon>
        <taxon>Salicaceae</taxon>
        <taxon>Saliceae</taxon>
        <taxon>Salix</taxon>
    </lineage>
</organism>
<gene>
    <name evidence="2" type="ORF">SVIM_LOCUS154394</name>
</gene>